<accession>A0A2X0IL82</accession>
<keyword evidence="3" id="KW-1185">Reference proteome</keyword>
<dbReference type="RefSeq" id="WP_111500575.1">
    <property type="nucleotide sequence ID" value="NZ_QKYN01000037.1"/>
</dbReference>
<organism evidence="2 3">
    <name type="scientific">Streptacidiphilus pinicola</name>
    <dbReference type="NCBI Taxonomy" id="2219663"/>
    <lineage>
        <taxon>Bacteria</taxon>
        <taxon>Bacillati</taxon>
        <taxon>Actinomycetota</taxon>
        <taxon>Actinomycetes</taxon>
        <taxon>Kitasatosporales</taxon>
        <taxon>Streptomycetaceae</taxon>
        <taxon>Streptacidiphilus</taxon>
    </lineage>
</organism>
<evidence type="ECO:0008006" key="4">
    <source>
        <dbReference type="Google" id="ProtNLM"/>
    </source>
</evidence>
<name>A0A2X0IL82_9ACTN</name>
<evidence type="ECO:0000313" key="2">
    <source>
        <dbReference type="EMBL" id="RAG85872.1"/>
    </source>
</evidence>
<dbReference type="PROSITE" id="PS51257">
    <property type="entry name" value="PROKAR_LIPOPROTEIN"/>
    <property type="match status" value="1"/>
</dbReference>
<evidence type="ECO:0000256" key="1">
    <source>
        <dbReference type="SAM" id="MobiDB-lite"/>
    </source>
</evidence>
<gene>
    <name evidence="2" type="ORF">DN069_10260</name>
</gene>
<evidence type="ECO:0000313" key="3">
    <source>
        <dbReference type="Proteomes" id="UP000248889"/>
    </source>
</evidence>
<comment type="caution">
    <text evidence="2">The sequence shown here is derived from an EMBL/GenBank/DDBJ whole genome shotgun (WGS) entry which is preliminary data.</text>
</comment>
<proteinExistence type="predicted"/>
<dbReference type="OrthoDB" id="4330829at2"/>
<dbReference type="Proteomes" id="UP000248889">
    <property type="component" value="Unassembled WGS sequence"/>
</dbReference>
<dbReference type="AlphaFoldDB" id="A0A2X0IL82"/>
<reference evidence="2 3" key="1">
    <citation type="submission" date="2018-06" db="EMBL/GenBank/DDBJ databases">
        <title>Streptacidiphilus pinicola sp. nov., isolated from pine grove soil.</title>
        <authorList>
            <person name="Roh S.G."/>
            <person name="Park S."/>
            <person name="Kim M.-K."/>
            <person name="Yun B.-R."/>
            <person name="Park J."/>
            <person name="Kim M.J."/>
            <person name="Kim Y.S."/>
            <person name="Kim S.B."/>
        </authorList>
    </citation>
    <scope>NUCLEOTIDE SEQUENCE [LARGE SCALE GENOMIC DNA]</scope>
    <source>
        <strain evidence="2 3">MMS16-CNU450</strain>
    </source>
</reference>
<dbReference type="EMBL" id="QKYN01000037">
    <property type="protein sequence ID" value="RAG85872.1"/>
    <property type="molecule type" value="Genomic_DNA"/>
</dbReference>
<sequence>MPRTERHPSPRTVAAAAALVLVAGAVGGLSACSSSATGNFSGSVTTTQPPTAGNFSGSGPSALESLASAGQGAASSAAASVQAQASAFASSVAAESARTKAAYQAALQPVSGRGNAVGEVFLTGLPKAQTGGLHAAVVNITNHSGATSSYAVQVDWTDTSGHVVDSDVVGTEHLAPGAKATPVAFTTKDADLTLVPVVAKAQRF</sequence>
<feature type="region of interest" description="Disordered" evidence="1">
    <location>
        <begin position="38"/>
        <end position="59"/>
    </location>
</feature>
<protein>
    <recommendedName>
        <fullName evidence="4">Lipoprotein</fullName>
    </recommendedName>
</protein>